<dbReference type="Proteomes" id="UP000182635">
    <property type="component" value="Unassembled WGS sequence"/>
</dbReference>
<dbReference type="OrthoDB" id="9802424at2"/>
<feature type="short sequence motif" description="DGA/G" evidence="4">
    <location>
        <begin position="161"/>
        <end position="163"/>
    </location>
</feature>
<dbReference type="EMBL" id="FOPI01000003">
    <property type="protein sequence ID" value="SFG15247.1"/>
    <property type="molecule type" value="Genomic_DNA"/>
</dbReference>
<dbReference type="GO" id="GO:0016787">
    <property type="term" value="F:hydrolase activity"/>
    <property type="evidence" value="ECO:0007669"/>
    <property type="project" value="UniProtKB-UniRule"/>
</dbReference>
<dbReference type="GO" id="GO:0016042">
    <property type="term" value="P:lipid catabolic process"/>
    <property type="evidence" value="ECO:0007669"/>
    <property type="project" value="UniProtKB-UniRule"/>
</dbReference>
<accession>A0A1I2PMM5</accession>
<feature type="active site" description="Proton acceptor" evidence="4">
    <location>
        <position position="161"/>
    </location>
</feature>
<evidence type="ECO:0000313" key="6">
    <source>
        <dbReference type="EMBL" id="SFG15247.1"/>
    </source>
</evidence>
<keyword evidence="3 4" id="KW-0443">Lipid metabolism</keyword>
<reference evidence="7" key="1">
    <citation type="submission" date="2016-10" db="EMBL/GenBank/DDBJ databases">
        <authorList>
            <person name="Varghese N."/>
            <person name="Submissions S."/>
        </authorList>
    </citation>
    <scope>NUCLEOTIDE SEQUENCE [LARGE SCALE GENOMIC DNA]</scope>
    <source>
        <strain evidence="7">DSM 20403</strain>
    </source>
</reference>
<evidence type="ECO:0000256" key="3">
    <source>
        <dbReference type="ARBA" id="ARBA00023098"/>
    </source>
</evidence>
<dbReference type="Pfam" id="PF19890">
    <property type="entry name" value="DUF6363"/>
    <property type="match status" value="1"/>
</dbReference>
<dbReference type="InterPro" id="IPR016035">
    <property type="entry name" value="Acyl_Trfase/lysoPLipase"/>
</dbReference>
<dbReference type="PANTHER" id="PTHR14226:SF25">
    <property type="entry name" value="PHOSPHOESTERASE"/>
    <property type="match status" value="1"/>
</dbReference>
<feature type="domain" description="PNPLA" evidence="5">
    <location>
        <begin position="7"/>
        <end position="174"/>
    </location>
</feature>
<dbReference type="SUPFAM" id="SSF52151">
    <property type="entry name" value="FabD/lysophospholipase-like"/>
    <property type="match status" value="1"/>
</dbReference>
<evidence type="ECO:0000259" key="5">
    <source>
        <dbReference type="PROSITE" id="PS51635"/>
    </source>
</evidence>
<dbReference type="InterPro" id="IPR045943">
    <property type="entry name" value="DUF6363"/>
</dbReference>
<dbReference type="Gene3D" id="3.40.1090.10">
    <property type="entry name" value="Cytosolic phospholipase A2 catalytic domain"/>
    <property type="match status" value="2"/>
</dbReference>
<evidence type="ECO:0000256" key="2">
    <source>
        <dbReference type="ARBA" id="ARBA00022963"/>
    </source>
</evidence>
<organism evidence="6 7">
    <name type="scientific">Ligilactobacillus ruminis DSM 20403 = NBRC 102161</name>
    <dbReference type="NCBI Taxonomy" id="1423798"/>
    <lineage>
        <taxon>Bacteria</taxon>
        <taxon>Bacillati</taxon>
        <taxon>Bacillota</taxon>
        <taxon>Bacilli</taxon>
        <taxon>Lactobacillales</taxon>
        <taxon>Lactobacillaceae</taxon>
        <taxon>Ligilactobacillus</taxon>
    </lineage>
</organism>
<keyword evidence="2 4" id="KW-0442">Lipid degradation</keyword>
<feature type="short sequence motif" description="GXSXG" evidence="4">
    <location>
        <begin position="38"/>
        <end position="42"/>
    </location>
</feature>
<evidence type="ECO:0000256" key="4">
    <source>
        <dbReference type="PROSITE-ProRule" id="PRU01161"/>
    </source>
</evidence>
<dbReference type="InterPro" id="IPR037483">
    <property type="entry name" value="YjjU-like"/>
</dbReference>
<gene>
    <name evidence="6" type="ORF">SAMN02910432_00119</name>
</gene>
<comment type="caution">
    <text evidence="4">Lacks conserved residue(s) required for the propagation of feature annotation.</text>
</comment>
<dbReference type="CDD" id="cd07208">
    <property type="entry name" value="Pat_hypo_Ecoli_yjju_like"/>
    <property type="match status" value="1"/>
</dbReference>
<feature type="active site" description="Nucleophile" evidence="4">
    <location>
        <position position="40"/>
    </location>
</feature>
<proteinExistence type="predicted"/>
<dbReference type="PANTHER" id="PTHR14226">
    <property type="entry name" value="NEUROPATHY TARGET ESTERASE/SWISS CHEESE D.MELANOGASTER"/>
    <property type="match status" value="1"/>
</dbReference>
<protein>
    <submittedName>
        <fullName evidence="6">Predicted phospholipase, patatin/cPLA2 family</fullName>
    </submittedName>
</protein>
<dbReference type="RefSeq" id="WP_046922787.1">
    <property type="nucleotide sequence ID" value="NZ_AYYL01000001.1"/>
</dbReference>
<dbReference type="InterPro" id="IPR050301">
    <property type="entry name" value="NTE"/>
</dbReference>
<name>A0A1I2PMM5_9LACO</name>
<dbReference type="InterPro" id="IPR002641">
    <property type="entry name" value="PNPLA_dom"/>
</dbReference>
<sequence length="292" mass="33219">MYYNAALVLEGGAMRGCYTSGVLDYFLDRDIQFNCVIGVSAGSLAGANYVSKQYGRTFEINTEYRNDRDYISVRHLLKGKSIINLDYLFTDHGISWHNYDENAYNLSDTDFVIVATRLKDGKRVEFHKPPVGKELMDALEASSSMPIISEPHETSQGLCLDGGISDSVPVDLAQELGFNKIIVVRTRNREYRKKPGSKAMKKAIEMNFNQYPDFVKQVNGRPEAYNKQAEELQKMEESKQIFCIAPKEPVKVGRLEHNVKKLKDLYESGYADAKESFDEMIKYLEQDQKSAE</sequence>
<evidence type="ECO:0000313" key="7">
    <source>
        <dbReference type="Proteomes" id="UP000182635"/>
    </source>
</evidence>
<dbReference type="Pfam" id="PF01734">
    <property type="entry name" value="Patatin"/>
    <property type="match status" value="1"/>
</dbReference>
<evidence type="ECO:0000256" key="1">
    <source>
        <dbReference type="ARBA" id="ARBA00022801"/>
    </source>
</evidence>
<keyword evidence="1 4" id="KW-0378">Hydrolase</keyword>
<dbReference type="AlphaFoldDB" id="A0A1I2PMM5"/>
<dbReference type="PROSITE" id="PS51635">
    <property type="entry name" value="PNPLA"/>
    <property type="match status" value="1"/>
</dbReference>